<evidence type="ECO:0000259" key="1">
    <source>
        <dbReference type="Pfam" id="PF05685"/>
    </source>
</evidence>
<proteinExistence type="predicted"/>
<dbReference type="InterPro" id="IPR011335">
    <property type="entry name" value="Restrct_endonuc-II-like"/>
</dbReference>
<dbReference type="SUPFAM" id="SSF52980">
    <property type="entry name" value="Restriction endonuclease-like"/>
    <property type="match status" value="1"/>
</dbReference>
<dbReference type="CDD" id="cd06260">
    <property type="entry name" value="DUF820-like"/>
    <property type="match status" value="1"/>
</dbReference>
<evidence type="ECO:0000313" key="2">
    <source>
        <dbReference type="EMBL" id="BFO13862.1"/>
    </source>
</evidence>
<dbReference type="GO" id="GO:0004519">
    <property type="term" value="F:endonuclease activity"/>
    <property type="evidence" value="ECO:0007669"/>
    <property type="project" value="UniProtKB-KW"/>
</dbReference>
<keyword evidence="2" id="KW-0255">Endonuclease</keyword>
<gene>
    <name evidence="2" type="ORF">SHKM778_02500</name>
</gene>
<reference evidence="2" key="2">
    <citation type="submission" date="2024-07" db="EMBL/GenBank/DDBJ databases">
        <title>Streptomyces haneummycinica sp. nov., a new antibiotic-producing actinobacterium isolated from marine sediment.</title>
        <authorList>
            <person name="Uemura M."/>
            <person name="Hamada M."/>
            <person name="Hirano S."/>
            <person name="Kobayashi K."/>
            <person name="Ohshiro T."/>
            <person name="Kobayashi T."/>
            <person name="Terahara T."/>
        </authorList>
    </citation>
    <scope>NUCLEOTIDE SEQUENCE</scope>
    <source>
        <strain evidence="2">KM77-8</strain>
    </source>
</reference>
<sequence>MAERASSQLSVDMFERIAEFAEREDETVRFEFINGRIGLRKVTNGNHGAIIMWLIRQCMRARPELDLSPVQGLKVESYPKGRALPDAVLAPVAHFAGQGDWADIEGVLMTVEVTSFDSDTHARDRVEKPQAYAEAGIPVYLLIDRDRRSILVHSDPHPVAGYRNIQKRQLGDRVVLPEPVGIEFDAAELKPYMD</sequence>
<dbReference type="PANTHER" id="PTHR35400:SF3">
    <property type="entry name" value="SLL1072 PROTEIN"/>
    <property type="match status" value="1"/>
</dbReference>
<dbReference type="PANTHER" id="PTHR35400">
    <property type="entry name" value="SLR1083 PROTEIN"/>
    <property type="match status" value="1"/>
</dbReference>
<reference evidence="2" key="1">
    <citation type="submission" date="2024-06" db="EMBL/GenBank/DDBJ databases">
        <authorList>
            <consortium name="consrtm"/>
            <person name="Uemura M."/>
            <person name="Terahara T."/>
        </authorList>
    </citation>
    <scope>NUCLEOTIDE SEQUENCE</scope>
    <source>
        <strain evidence="2">KM77-8</strain>
    </source>
</reference>
<dbReference type="Gene3D" id="3.90.1570.10">
    <property type="entry name" value="tt1808, chain A"/>
    <property type="match status" value="1"/>
</dbReference>
<organism evidence="2">
    <name type="scientific">Streptomyces haneummycinicus</name>
    <dbReference type="NCBI Taxonomy" id="3074435"/>
    <lineage>
        <taxon>Bacteria</taxon>
        <taxon>Bacillati</taxon>
        <taxon>Actinomycetota</taxon>
        <taxon>Actinomycetes</taxon>
        <taxon>Kitasatosporales</taxon>
        <taxon>Streptomycetaceae</taxon>
        <taxon>Streptomyces</taxon>
    </lineage>
</organism>
<protein>
    <submittedName>
        <fullName evidence="2">Uma2 family endonuclease</fullName>
    </submittedName>
</protein>
<name>A0AAT9H903_9ACTN</name>
<dbReference type="AlphaFoldDB" id="A0AAT9H903"/>
<dbReference type="Pfam" id="PF05685">
    <property type="entry name" value="Uma2"/>
    <property type="match status" value="1"/>
</dbReference>
<keyword evidence="2" id="KW-0378">Hydrolase</keyword>
<dbReference type="InterPro" id="IPR008538">
    <property type="entry name" value="Uma2"/>
</dbReference>
<feature type="domain" description="Putative restriction endonuclease" evidence="1">
    <location>
        <begin position="18"/>
        <end position="184"/>
    </location>
</feature>
<dbReference type="InterPro" id="IPR012296">
    <property type="entry name" value="Nuclease_put_TT1808"/>
</dbReference>
<dbReference type="EMBL" id="AP035768">
    <property type="protein sequence ID" value="BFO13862.1"/>
    <property type="molecule type" value="Genomic_DNA"/>
</dbReference>
<keyword evidence="2" id="KW-0540">Nuclease</keyword>
<accession>A0AAT9H903</accession>